<sequence>MKTLNTDVLIMGSGLAGLTAANTALDAGAEVIVVEKRPFQGGGVSNTPMQTLVVRDDPAYQNRAFKIHMDYTNWNANPHVVRSWLKNTVRIPAFVRSLGIEFLNIKYNPLEELGTTRGYEVGFPNAFHIGDYYRLKWIGKGHGAAIICKKAADRIREKGGRILFHTTLTKLIKTEDRITGAFGKDVRTGEEMEIRAKAVVIATGGFNDNKEMVEKYCGLHLTNKNCDDGGNVVFNHFTGSRLTGDGQRLVWEAGGAKGAMGCNGHAMVPGPGIVGDHCAWVVYNELRTMQEQAYLWVNKYGQRFICEEQSDNHMAMVTAVNNQPGKCGYMIFDQDTAEHMEKEGVERAYFIFEGNRLHNVKKQFEEVIAKGNKHVFLADTLEELCEMSGIEYEGLKDQIDRYNGYCEKRYDEELAKDPLYLRPVKRGPFYAFRVFPGGYHAFGGIKINGKCQVLNEEQRAIKGLYSGGDCCAGEVFGNPPIGGIGWSTLSFAQGFICGDEAAAYAKSFE</sequence>
<reference evidence="6" key="1">
    <citation type="journal article" date="2021" name="PeerJ">
        <title>Extensive microbial diversity within the chicken gut microbiome revealed by metagenomics and culture.</title>
        <authorList>
            <person name="Gilroy R."/>
            <person name="Ravi A."/>
            <person name="Getino M."/>
            <person name="Pursley I."/>
            <person name="Horton D.L."/>
            <person name="Alikhan N.F."/>
            <person name="Baker D."/>
            <person name="Gharbi K."/>
            <person name="Hall N."/>
            <person name="Watson M."/>
            <person name="Adriaenssens E.M."/>
            <person name="Foster-Nyarko E."/>
            <person name="Jarju S."/>
            <person name="Secka A."/>
            <person name="Antonio M."/>
            <person name="Oren A."/>
            <person name="Chaudhuri R.R."/>
            <person name="La Ragione R."/>
            <person name="Hildebrand F."/>
            <person name="Pallen M.J."/>
        </authorList>
    </citation>
    <scope>NUCLEOTIDE SEQUENCE</scope>
    <source>
        <strain evidence="6">CHK192-9172</strain>
    </source>
</reference>
<dbReference type="InterPro" id="IPR036188">
    <property type="entry name" value="FAD/NAD-bd_sf"/>
</dbReference>
<dbReference type="AlphaFoldDB" id="A0A9D2IFC4"/>
<dbReference type="SUPFAM" id="SSF51905">
    <property type="entry name" value="FAD/NAD(P)-binding domain"/>
    <property type="match status" value="1"/>
</dbReference>
<gene>
    <name evidence="6" type="ORF">IAA08_00985</name>
</gene>
<evidence type="ECO:0000313" key="6">
    <source>
        <dbReference type="EMBL" id="HIZ06491.1"/>
    </source>
</evidence>
<dbReference type="InterPro" id="IPR050315">
    <property type="entry name" value="FAD-oxidoreductase_2"/>
</dbReference>
<feature type="domain" description="FAD-dependent oxidoreductase 2 FAD-binding" evidence="5">
    <location>
        <begin position="7"/>
        <end position="485"/>
    </location>
</feature>
<dbReference type="EMBL" id="DXCH01000029">
    <property type="protein sequence ID" value="HIZ06491.1"/>
    <property type="molecule type" value="Genomic_DNA"/>
</dbReference>
<comment type="cofactor">
    <cofactor evidence="1">
        <name>FAD</name>
        <dbReference type="ChEBI" id="CHEBI:57692"/>
    </cofactor>
</comment>
<dbReference type="Proteomes" id="UP000824024">
    <property type="component" value="Unassembled WGS sequence"/>
</dbReference>
<protein>
    <submittedName>
        <fullName evidence="6">FAD-binding protein</fullName>
    </submittedName>
</protein>
<dbReference type="Gene3D" id="3.50.50.60">
    <property type="entry name" value="FAD/NAD(P)-binding domain"/>
    <property type="match status" value="2"/>
</dbReference>
<proteinExistence type="predicted"/>
<evidence type="ECO:0000259" key="5">
    <source>
        <dbReference type="Pfam" id="PF00890"/>
    </source>
</evidence>
<dbReference type="InterPro" id="IPR027477">
    <property type="entry name" value="Succ_DH/fumarate_Rdtase_cat_sf"/>
</dbReference>
<keyword evidence="2" id="KW-0285">Flavoprotein</keyword>
<comment type="caution">
    <text evidence="6">The sequence shown here is derived from an EMBL/GenBank/DDBJ whole genome shotgun (WGS) entry which is preliminary data.</text>
</comment>
<accession>A0A9D2IFC4</accession>
<dbReference type="Gene3D" id="3.90.700.10">
    <property type="entry name" value="Succinate dehydrogenase/fumarate reductase flavoprotein, catalytic domain"/>
    <property type="match status" value="1"/>
</dbReference>
<dbReference type="InterPro" id="IPR003953">
    <property type="entry name" value="FAD-dep_OxRdtase_2_FAD-bd"/>
</dbReference>
<keyword evidence="3" id="KW-0274">FAD</keyword>
<keyword evidence="4" id="KW-0560">Oxidoreductase</keyword>
<reference evidence="6" key="2">
    <citation type="submission" date="2021-04" db="EMBL/GenBank/DDBJ databases">
        <authorList>
            <person name="Gilroy R."/>
        </authorList>
    </citation>
    <scope>NUCLEOTIDE SEQUENCE</scope>
    <source>
        <strain evidence="6">CHK192-9172</strain>
    </source>
</reference>
<dbReference type="PANTHER" id="PTHR43400:SF10">
    <property type="entry name" value="3-OXOSTEROID 1-DEHYDROGENASE"/>
    <property type="match status" value="1"/>
</dbReference>
<dbReference type="Pfam" id="PF00890">
    <property type="entry name" value="FAD_binding_2"/>
    <property type="match status" value="1"/>
</dbReference>
<dbReference type="GO" id="GO:0008202">
    <property type="term" value="P:steroid metabolic process"/>
    <property type="evidence" value="ECO:0007669"/>
    <property type="project" value="UniProtKB-ARBA"/>
</dbReference>
<evidence type="ECO:0000256" key="3">
    <source>
        <dbReference type="ARBA" id="ARBA00022827"/>
    </source>
</evidence>
<evidence type="ECO:0000256" key="4">
    <source>
        <dbReference type="ARBA" id="ARBA00023002"/>
    </source>
</evidence>
<evidence type="ECO:0000256" key="2">
    <source>
        <dbReference type="ARBA" id="ARBA00022630"/>
    </source>
</evidence>
<evidence type="ECO:0000313" key="7">
    <source>
        <dbReference type="Proteomes" id="UP000824024"/>
    </source>
</evidence>
<evidence type="ECO:0000256" key="1">
    <source>
        <dbReference type="ARBA" id="ARBA00001974"/>
    </source>
</evidence>
<dbReference type="SUPFAM" id="SSF56425">
    <property type="entry name" value="Succinate dehydrogenase/fumarate reductase flavoprotein, catalytic domain"/>
    <property type="match status" value="1"/>
</dbReference>
<dbReference type="GO" id="GO:0033765">
    <property type="term" value="F:steroid dehydrogenase activity, acting on the CH-CH group of donors"/>
    <property type="evidence" value="ECO:0007669"/>
    <property type="project" value="UniProtKB-ARBA"/>
</dbReference>
<name>A0A9D2IFC4_9FIRM</name>
<organism evidence="6 7">
    <name type="scientific">Candidatus Eubacterium avistercoris</name>
    <dbReference type="NCBI Taxonomy" id="2838567"/>
    <lineage>
        <taxon>Bacteria</taxon>
        <taxon>Bacillati</taxon>
        <taxon>Bacillota</taxon>
        <taxon>Clostridia</taxon>
        <taxon>Eubacteriales</taxon>
        <taxon>Eubacteriaceae</taxon>
        <taxon>Eubacterium</taxon>
    </lineage>
</organism>
<dbReference type="PANTHER" id="PTHR43400">
    <property type="entry name" value="FUMARATE REDUCTASE"/>
    <property type="match status" value="1"/>
</dbReference>